<gene>
    <name evidence="1" type="ORF">CS063_02490</name>
</gene>
<name>A0AC61DIM8_9FIRM</name>
<accession>A0AC61DIM8</accession>
<reference evidence="1" key="1">
    <citation type="submission" date="2017-10" db="EMBL/GenBank/DDBJ databases">
        <title>Genome sequence of cellulolytic Lachnospiraceae bacterium XHS1971 isolated from hotspring sediment.</title>
        <authorList>
            <person name="Vasudevan G."/>
            <person name="Joshi A.J."/>
            <person name="Hivarkar S."/>
            <person name="Lanjekar V.B."/>
            <person name="Dhakephalkar P.K."/>
            <person name="Dagar S."/>
        </authorList>
    </citation>
    <scope>NUCLEOTIDE SEQUENCE</scope>
    <source>
        <strain evidence="1">XHS1971</strain>
    </source>
</reference>
<comment type="caution">
    <text evidence="1">The sequence shown here is derived from an EMBL/GenBank/DDBJ whole genome shotgun (WGS) entry which is preliminary data.</text>
</comment>
<proteinExistence type="predicted"/>
<dbReference type="EMBL" id="PEDL01000001">
    <property type="protein sequence ID" value="PHV72366.1"/>
    <property type="molecule type" value="Genomic_DNA"/>
</dbReference>
<keyword evidence="2" id="KW-1185">Reference proteome</keyword>
<organism evidence="1 2">
    <name type="scientific">Sporanaerobium hydrogeniformans</name>
    <dbReference type="NCBI Taxonomy" id="3072179"/>
    <lineage>
        <taxon>Bacteria</taxon>
        <taxon>Bacillati</taxon>
        <taxon>Bacillota</taxon>
        <taxon>Clostridia</taxon>
        <taxon>Lachnospirales</taxon>
        <taxon>Lachnospiraceae</taxon>
        <taxon>Sporanaerobium</taxon>
    </lineage>
</organism>
<keyword evidence="1" id="KW-0808">Transferase</keyword>
<protein>
    <submittedName>
        <fullName evidence="1">Geranyl transferase</fullName>
    </submittedName>
</protein>
<evidence type="ECO:0000313" key="1">
    <source>
        <dbReference type="EMBL" id="PHV72366.1"/>
    </source>
</evidence>
<dbReference type="Proteomes" id="UP000224460">
    <property type="component" value="Unassembled WGS sequence"/>
</dbReference>
<sequence length="291" mass="31584">MKKTLNAYSEQMNQLMGKAICLPHGPFSELHEAMRYSLNAGGKRIRPVLMQLCYEAVGGKEEIESFLMAIEMIHTYSLIHDDLPAMDDDDLRRGKPTNHMVFGEATAILAGDALLTEAFQIMLSDALRHGGLERIRAAHILSEASGMGGMIGGQILDMASENKTIDLATLDCIQLHKTGALIAAATKMGAVLGGGGSKEIAALEAYGKYIGKVFQIVDDILDAISTAEELGKPVHSDEKNEKNTYLSFYSIEESYAIAKALTDKALKLLEQIPGDTSLLAEIAETLIKRKN</sequence>
<evidence type="ECO:0000313" key="2">
    <source>
        <dbReference type="Proteomes" id="UP000224460"/>
    </source>
</evidence>